<accession>A0ABR6BJP0</accession>
<evidence type="ECO:0000313" key="2">
    <source>
        <dbReference type="Proteomes" id="UP000517916"/>
    </source>
</evidence>
<dbReference type="RefSeq" id="WP_182838014.1">
    <property type="nucleotide sequence ID" value="NZ_BAAABQ010000091.1"/>
</dbReference>
<proteinExistence type="predicted"/>
<keyword evidence="2" id="KW-1185">Reference proteome</keyword>
<protein>
    <submittedName>
        <fullName evidence="1">Uncharacterized protein</fullName>
    </submittedName>
</protein>
<dbReference type="EMBL" id="JACJID010000003">
    <property type="protein sequence ID" value="MBA8926799.1"/>
    <property type="molecule type" value="Genomic_DNA"/>
</dbReference>
<sequence>MPTARPRHMITEDDAVHAALDDAARRWPEAADRPTRLLALLIAEGHRALRERGESRAAAVAETAGALTGLYGEHYLAELREEWPA</sequence>
<evidence type="ECO:0000313" key="1">
    <source>
        <dbReference type="EMBL" id="MBA8926799.1"/>
    </source>
</evidence>
<dbReference type="Proteomes" id="UP000517916">
    <property type="component" value="Unassembled WGS sequence"/>
</dbReference>
<reference evidence="1 2" key="1">
    <citation type="submission" date="2020-08" db="EMBL/GenBank/DDBJ databases">
        <title>Genomic Encyclopedia of Archaeal and Bacterial Type Strains, Phase II (KMG-II): from individual species to whole genera.</title>
        <authorList>
            <person name="Goeker M."/>
        </authorList>
    </citation>
    <scope>NUCLEOTIDE SEQUENCE [LARGE SCALE GENOMIC DNA]</scope>
    <source>
        <strain evidence="1 2">DSM 43850</strain>
    </source>
</reference>
<comment type="caution">
    <text evidence="1">The sequence shown here is derived from an EMBL/GenBank/DDBJ whole genome shotgun (WGS) entry which is preliminary data.</text>
</comment>
<gene>
    <name evidence="1" type="ORF">BC739_004005</name>
</gene>
<name>A0ABR6BJP0_9PSEU</name>
<organism evidence="1 2">
    <name type="scientific">Kutzneria viridogrisea</name>
    <dbReference type="NCBI Taxonomy" id="47990"/>
    <lineage>
        <taxon>Bacteria</taxon>
        <taxon>Bacillati</taxon>
        <taxon>Actinomycetota</taxon>
        <taxon>Actinomycetes</taxon>
        <taxon>Pseudonocardiales</taxon>
        <taxon>Pseudonocardiaceae</taxon>
        <taxon>Kutzneria</taxon>
    </lineage>
</organism>